<dbReference type="PROSITE" id="PS00768">
    <property type="entry name" value="TRANSTHYRETIN_1"/>
    <property type="match status" value="1"/>
</dbReference>
<keyword evidence="5 7" id="KW-0659">Purine metabolism</keyword>
<dbReference type="InterPro" id="IPR023418">
    <property type="entry name" value="Thyroxine_BS"/>
</dbReference>
<protein>
    <recommendedName>
        <fullName evidence="7">5-hydroxyisourate hydrolase</fullName>
        <shortName evidence="7">HIU hydrolase</shortName>
        <shortName evidence="7">HIUHase</shortName>
        <ecNumber evidence="7">3.5.2.17</ecNumber>
    </recommendedName>
</protein>
<accession>A0A8H4RIB0</accession>
<keyword evidence="10" id="KW-1185">Reference proteome</keyword>
<evidence type="ECO:0000256" key="7">
    <source>
        <dbReference type="RuleBase" id="RU361270"/>
    </source>
</evidence>
<evidence type="ECO:0000313" key="10">
    <source>
        <dbReference type="Proteomes" id="UP000566819"/>
    </source>
</evidence>
<comment type="function">
    <text evidence="2">Catalyzes the hydrolysis of 5-hydroxyisourate (HIU) to 2-oxo-4-hydroxy-4-carboxy-5-ureidoimidazoline (OHCU).</text>
</comment>
<evidence type="ECO:0000256" key="1">
    <source>
        <dbReference type="ARBA" id="ARBA00001043"/>
    </source>
</evidence>
<gene>
    <name evidence="9" type="ORF">G7Y89_g9469</name>
</gene>
<dbReference type="GO" id="GO:0006144">
    <property type="term" value="P:purine nucleobase metabolic process"/>
    <property type="evidence" value="ECO:0007669"/>
    <property type="project" value="UniProtKB-KW"/>
</dbReference>
<dbReference type="OrthoDB" id="10265230at2759"/>
<dbReference type="Gene3D" id="2.60.40.180">
    <property type="entry name" value="Transthyretin/hydroxyisourate hydrolase domain"/>
    <property type="match status" value="1"/>
</dbReference>
<comment type="catalytic activity">
    <reaction evidence="1 7">
        <text>5-hydroxyisourate + H2O = 5-hydroxy-2-oxo-4-ureido-2,5-dihydro-1H-imidazole-5-carboxylate + H(+)</text>
        <dbReference type="Rhea" id="RHEA:23736"/>
        <dbReference type="ChEBI" id="CHEBI:15377"/>
        <dbReference type="ChEBI" id="CHEBI:15378"/>
        <dbReference type="ChEBI" id="CHEBI:18072"/>
        <dbReference type="ChEBI" id="CHEBI:58639"/>
        <dbReference type="EC" id="3.5.2.17"/>
    </reaction>
</comment>
<dbReference type="NCBIfam" id="TIGR02962">
    <property type="entry name" value="hdxy_isourate"/>
    <property type="match status" value="1"/>
</dbReference>
<dbReference type="InterPro" id="IPR014306">
    <property type="entry name" value="Hydroxyisourate_hydrolase"/>
</dbReference>
<dbReference type="PANTHER" id="PTHR10395">
    <property type="entry name" value="URICASE AND TRANSTHYRETIN-RELATED"/>
    <property type="match status" value="1"/>
</dbReference>
<evidence type="ECO:0000256" key="2">
    <source>
        <dbReference type="ARBA" id="ARBA00002704"/>
    </source>
</evidence>
<dbReference type="InterPro" id="IPR023416">
    <property type="entry name" value="Transthyretin/HIU_hydrolase_d"/>
</dbReference>
<proteinExistence type="inferred from homology"/>
<comment type="similarity">
    <text evidence="3 7">Belongs to the transthyretin family. 5-hydroxyisourate hydrolase subfamily.</text>
</comment>
<evidence type="ECO:0000313" key="9">
    <source>
        <dbReference type="EMBL" id="KAF4628687.1"/>
    </source>
</evidence>
<dbReference type="SUPFAM" id="SSF49472">
    <property type="entry name" value="Transthyretin (synonym: prealbumin)"/>
    <property type="match status" value="1"/>
</dbReference>
<name>A0A8H4RIB0_9HELO</name>
<dbReference type="AlphaFoldDB" id="A0A8H4RIB0"/>
<dbReference type="Pfam" id="PF00576">
    <property type="entry name" value="Transthyretin"/>
    <property type="match status" value="1"/>
</dbReference>
<reference evidence="9 10" key="1">
    <citation type="submission" date="2020-03" db="EMBL/GenBank/DDBJ databases">
        <title>Draft Genome Sequence of Cudoniella acicularis.</title>
        <authorList>
            <person name="Buettner E."/>
            <person name="Kellner H."/>
        </authorList>
    </citation>
    <scope>NUCLEOTIDE SEQUENCE [LARGE SCALE GENOMIC DNA]</scope>
    <source>
        <strain evidence="9 10">DSM 108380</strain>
    </source>
</reference>
<dbReference type="EC" id="3.5.2.17" evidence="7"/>
<dbReference type="EMBL" id="JAAMPI010000777">
    <property type="protein sequence ID" value="KAF4628687.1"/>
    <property type="molecule type" value="Genomic_DNA"/>
</dbReference>
<dbReference type="Proteomes" id="UP000566819">
    <property type="component" value="Unassembled WGS sequence"/>
</dbReference>
<dbReference type="PANTHER" id="PTHR10395:SF7">
    <property type="entry name" value="5-HYDROXYISOURATE HYDROLASE"/>
    <property type="match status" value="1"/>
</dbReference>
<sequence>MAASARDPITCHVLDTTTGRPAVNITVKLSCVTVSTIEFICETNSDGRITNWRNEQGTTRYTATGEPSERHGSFVKLHGGVTATLQHMITEYAAAEATAACPAGSSLWKLEFDTGSYYGAANTFFPKVDLIFLVKEGEHFHVPLLLGPYSFTTYRGS</sequence>
<evidence type="ECO:0000256" key="4">
    <source>
        <dbReference type="ARBA" id="ARBA00011881"/>
    </source>
</evidence>
<evidence type="ECO:0000256" key="3">
    <source>
        <dbReference type="ARBA" id="ARBA00009850"/>
    </source>
</evidence>
<comment type="subunit">
    <text evidence="4 7">Homotetramer.</text>
</comment>
<evidence type="ECO:0000256" key="6">
    <source>
        <dbReference type="ARBA" id="ARBA00022801"/>
    </source>
</evidence>
<dbReference type="InterPro" id="IPR036817">
    <property type="entry name" value="Transthyretin/HIU_hydrolase_sf"/>
</dbReference>
<evidence type="ECO:0000259" key="8">
    <source>
        <dbReference type="Pfam" id="PF00576"/>
    </source>
</evidence>
<keyword evidence="6 7" id="KW-0378">Hydrolase</keyword>
<comment type="caution">
    <text evidence="9">The sequence shown here is derived from an EMBL/GenBank/DDBJ whole genome shotgun (WGS) entry which is preliminary data.</text>
</comment>
<evidence type="ECO:0000256" key="5">
    <source>
        <dbReference type="ARBA" id="ARBA00022631"/>
    </source>
</evidence>
<organism evidence="9 10">
    <name type="scientific">Cudoniella acicularis</name>
    <dbReference type="NCBI Taxonomy" id="354080"/>
    <lineage>
        <taxon>Eukaryota</taxon>
        <taxon>Fungi</taxon>
        <taxon>Dikarya</taxon>
        <taxon>Ascomycota</taxon>
        <taxon>Pezizomycotina</taxon>
        <taxon>Leotiomycetes</taxon>
        <taxon>Helotiales</taxon>
        <taxon>Tricladiaceae</taxon>
        <taxon>Cudoniella</taxon>
    </lineage>
</organism>
<dbReference type="GO" id="GO:0033971">
    <property type="term" value="F:hydroxyisourate hydrolase activity"/>
    <property type="evidence" value="ECO:0007669"/>
    <property type="project" value="UniProtKB-EC"/>
</dbReference>
<feature type="domain" description="Transthyretin/hydroxyisourate hydrolase" evidence="8">
    <location>
        <begin position="9"/>
        <end position="156"/>
    </location>
</feature>